<reference evidence="3 4" key="1">
    <citation type="submission" date="2019-08" db="EMBL/GenBank/DDBJ databases">
        <title>Sphingorhabdus soil sp. nov., isolated from arctic soil.</title>
        <authorList>
            <person name="Liu Y."/>
        </authorList>
    </citation>
    <scope>NUCLEOTIDE SEQUENCE [LARGE SCALE GENOMIC DNA]</scope>
    <source>
        <strain evidence="3 4">D-2Q-5-6</strain>
    </source>
</reference>
<accession>A0A5C6UAW3</accession>
<name>A0A5C6UAW3_9SPHN</name>
<dbReference type="Pfam" id="PF20402">
    <property type="entry name" value="DUF6692"/>
    <property type="match status" value="1"/>
</dbReference>
<protein>
    <recommendedName>
        <fullName evidence="2">DUF6692 domain-containing protein</fullName>
    </recommendedName>
</protein>
<dbReference type="InterPro" id="IPR046514">
    <property type="entry name" value="DUF6692"/>
</dbReference>
<evidence type="ECO:0000256" key="1">
    <source>
        <dbReference type="SAM" id="SignalP"/>
    </source>
</evidence>
<gene>
    <name evidence="3" type="ORF">FSZ31_07615</name>
</gene>
<feature type="domain" description="DUF6692" evidence="2">
    <location>
        <begin position="8"/>
        <end position="164"/>
    </location>
</feature>
<feature type="signal peptide" evidence="1">
    <location>
        <begin position="1"/>
        <end position="17"/>
    </location>
</feature>
<dbReference type="EMBL" id="VOPY01000002">
    <property type="protein sequence ID" value="TXC68828.1"/>
    <property type="molecule type" value="Genomic_DNA"/>
</dbReference>
<dbReference type="AlphaFoldDB" id="A0A5C6UAW3"/>
<dbReference type="PROSITE" id="PS51257">
    <property type="entry name" value="PROKAR_LIPOPROTEIN"/>
    <property type="match status" value="1"/>
</dbReference>
<dbReference type="RefSeq" id="WP_147122783.1">
    <property type="nucleotide sequence ID" value="NZ_VOPY01000002.1"/>
</dbReference>
<evidence type="ECO:0000313" key="4">
    <source>
        <dbReference type="Proteomes" id="UP000321129"/>
    </source>
</evidence>
<evidence type="ECO:0000259" key="2">
    <source>
        <dbReference type="Pfam" id="PF20402"/>
    </source>
</evidence>
<proteinExistence type="predicted"/>
<dbReference type="OrthoDB" id="8451279at2"/>
<comment type="caution">
    <text evidence="3">The sequence shown here is derived from an EMBL/GenBank/DDBJ whole genome shotgun (WGS) entry which is preliminary data.</text>
</comment>
<dbReference type="Proteomes" id="UP000321129">
    <property type="component" value="Unassembled WGS sequence"/>
</dbReference>
<keyword evidence="1" id="KW-0732">Signal</keyword>
<keyword evidence="4" id="KW-1185">Reference proteome</keyword>
<organism evidence="3 4">
    <name type="scientific">Flavisphingopyxis soli</name>
    <dbReference type="NCBI Taxonomy" id="2601267"/>
    <lineage>
        <taxon>Bacteria</taxon>
        <taxon>Pseudomonadati</taxon>
        <taxon>Pseudomonadota</taxon>
        <taxon>Alphaproteobacteria</taxon>
        <taxon>Sphingomonadales</taxon>
        <taxon>Sphingopyxidaceae</taxon>
        <taxon>Flavisphingopyxis</taxon>
    </lineage>
</organism>
<feature type="chain" id="PRO_5023045543" description="DUF6692 domain-containing protein" evidence="1">
    <location>
        <begin position="18"/>
        <end position="164"/>
    </location>
</feature>
<evidence type="ECO:0000313" key="3">
    <source>
        <dbReference type="EMBL" id="TXC68828.1"/>
    </source>
</evidence>
<sequence length="164" mass="16539">MTRTLTILAASAGLALAGCNSNTAPGNDKEAALEAPAKAVPHVTAGKALAGVANATLQPETMTPADLASLGGINGRCVFRMTEIGAPSFVYGGSSDSGTIKLNGKLITLASAGEGLYSADGLRLGLKPVDAKAKPGERREAELVVILPGAKDELGFRGYSQCPS</sequence>